<gene>
    <name evidence="1" type="ORF">OPT61_g1739</name>
</gene>
<comment type="caution">
    <text evidence="1">The sequence shown here is derived from an EMBL/GenBank/DDBJ whole genome shotgun (WGS) entry which is preliminary data.</text>
</comment>
<dbReference type="EMBL" id="JAPHNI010000072">
    <property type="protein sequence ID" value="KAJ8116962.1"/>
    <property type="molecule type" value="Genomic_DNA"/>
</dbReference>
<dbReference type="Proteomes" id="UP001153331">
    <property type="component" value="Unassembled WGS sequence"/>
</dbReference>
<proteinExistence type="predicted"/>
<reference evidence="1" key="1">
    <citation type="submission" date="2022-11" db="EMBL/GenBank/DDBJ databases">
        <title>Genome Sequence of Boeremia exigua.</title>
        <authorList>
            <person name="Buettner E."/>
        </authorList>
    </citation>
    <scope>NUCLEOTIDE SEQUENCE</scope>
    <source>
        <strain evidence="1">CU02</strain>
    </source>
</reference>
<accession>A0ACC2IP99</accession>
<evidence type="ECO:0000313" key="2">
    <source>
        <dbReference type="Proteomes" id="UP001153331"/>
    </source>
</evidence>
<evidence type="ECO:0000313" key="1">
    <source>
        <dbReference type="EMBL" id="KAJ8116962.1"/>
    </source>
</evidence>
<keyword evidence="2" id="KW-1185">Reference proteome</keyword>
<organism evidence="1 2">
    <name type="scientific">Boeremia exigua</name>
    <dbReference type="NCBI Taxonomy" id="749465"/>
    <lineage>
        <taxon>Eukaryota</taxon>
        <taxon>Fungi</taxon>
        <taxon>Dikarya</taxon>
        <taxon>Ascomycota</taxon>
        <taxon>Pezizomycotina</taxon>
        <taxon>Dothideomycetes</taxon>
        <taxon>Pleosporomycetidae</taxon>
        <taxon>Pleosporales</taxon>
        <taxon>Pleosporineae</taxon>
        <taxon>Didymellaceae</taxon>
        <taxon>Boeremia</taxon>
    </lineage>
</organism>
<protein>
    <submittedName>
        <fullName evidence="1">Uncharacterized protein</fullName>
    </submittedName>
</protein>
<sequence length="129" mass="14710">MLSPPPALQISSHSQADLQTEPMAPTRPVPVTIEREIKPCIYSKTHGKMVVRTANVFAHASRNFQRRQYTPMKRPRTAFHKRRYSIDVNSGVEERKVQRTRDCRLMQLEDEVIQVSIPTVSRPTGSAIA</sequence>
<name>A0ACC2IP99_9PLEO</name>